<protein>
    <submittedName>
        <fullName evidence="1">Uncharacterized protein</fullName>
    </submittedName>
</protein>
<dbReference type="EMBL" id="KC977571">
    <property type="protein sequence ID" value="AGO84586.2"/>
    <property type="molecule type" value="Genomic_DNA"/>
</dbReference>
<accession>S4VYP0</accession>
<dbReference type="Proteomes" id="UP000204584">
    <property type="component" value="Segment"/>
</dbReference>
<dbReference type="RefSeq" id="YP_008437658.2">
    <property type="nucleotide sequence ID" value="NC_022098.1"/>
</dbReference>
<gene>
    <name evidence="1" type="ORF">psal_cds_665</name>
</gene>
<proteinExistence type="predicted"/>
<evidence type="ECO:0000313" key="1">
    <source>
        <dbReference type="EMBL" id="AGO84586.2"/>
    </source>
</evidence>
<dbReference type="PROSITE" id="PS51257">
    <property type="entry name" value="PROKAR_LIPOPROTEIN"/>
    <property type="match status" value="1"/>
</dbReference>
<reference evidence="1 2" key="1">
    <citation type="journal article" date="2013" name="Science">
        <title>Pandoraviruses: amoeba viruses with genomes up to 2.5 Mb reaching that of parasitic eukaryotes.</title>
        <authorList>
            <person name="Philippe N."/>
            <person name="Legendre M."/>
            <person name="Doutre G."/>
            <person name="Coute Y."/>
            <person name="Poirot O."/>
            <person name="Lescot M."/>
            <person name="Arslan D."/>
            <person name="Seltzer V."/>
            <person name="Bertaux L."/>
            <person name="Bruley C."/>
            <person name="Garin J."/>
            <person name="Claverie J.M."/>
            <person name="Abergel C."/>
        </authorList>
    </citation>
    <scope>NUCLEOTIDE SEQUENCE [LARGE SCALE GENOMIC DNA]</scope>
</reference>
<dbReference type="GeneID" id="16606373"/>
<organism evidence="1 2">
    <name type="scientific">Pandoravirus salinus</name>
    <dbReference type="NCBI Taxonomy" id="1349410"/>
    <lineage>
        <taxon>Viruses</taxon>
        <taxon>Pandoravirus</taxon>
    </lineage>
</organism>
<evidence type="ECO:0000313" key="2">
    <source>
        <dbReference type="Proteomes" id="UP000204584"/>
    </source>
</evidence>
<sequence length="51" mass="5495">MDRQRPRPPCVSFVALGCGGRPSFRTTTDAAQGRGDRIEPMNSDVACTLLS</sequence>
<keyword evidence="2" id="KW-1185">Reference proteome</keyword>
<name>S4VYP0_9VIRU</name>
<dbReference type="KEGG" id="vg:16606373"/>